<evidence type="ECO:0000256" key="4">
    <source>
        <dbReference type="ARBA" id="ARBA00022448"/>
    </source>
</evidence>
<dbReference type="Proteomes" id="UP000549765">
    <property type="component" value="Unassembled WGS sequence"/>
</dbReference>
<dbReference type="InterPro" id="IPR008254">
    <property type="entry name" value="Flavodoxin/NO_synth"/>
</dbReference>
<name>A0A7X6N1N4_9LACO</name>
<evidence type="ECO:0000256" key="1">
    <source>
        <dbReference type="ARBA" id="ARBA00001917"/>
    </source>
</evidence>
<evidence type="ECO:0000256" key="6">
    <source>
        <dbReference type="ARBA" id="ARBA00022643"/>
    </source>
</evidence>
<dbReference type="InterPro" id="IPR029039">
    <property type="entry name" value="Flavoprotein-like_sf"/>
</dbReference>
<sequence>MKNALVVYATITGNNEAVADLIIKDFQENNINVTKKEISLCDVQTLCNFDIVVLVPYTYDNGALPEEGLDFYDDLALINLSDVVFGVAGSGDLFYESDYCLAVDSFATALSAAHGIKGVENLKINLYPDTTARQEIKEFVKQLLLTTKTNVSE</sequence>
<evidence type="ECO:0000259" key="8">
    <source>
        <dbReference type="PROSITE" id="PS50902"/>
    </source>
</evidence>
<dbReference type="PROSITE" id="PS50902">
    <property type="entry name" value="FLAVODOXIN_LIKE"/>
    <property type="match status" value="1"/>
</dbReference>
<keyword evidence="6" id="KW-0288">FMN</keyword>
<dbReference type="GO" id="GO:0010181">
    <property type="term" value="F:FMN binding"/>
    <property type="evidence" value="ECO:0007669"/>
    <property type="project" value="InterPro"/>
</dbReference>
<reference evidence="9 10" key="1">
    <citation type="submission" date="2020-04" db="EMBL/GenBank/DDBJ databases">
        <title>MicrobeNet Type strains.</title>
        <authorList>
            <person name="Nicholson A.C."/>
        </authorList>
    </citation>
    <scope>NUCLEOTIDE SEQUENCE [LARGE SCALE GENOMIC DNA]</scope>
    <source>
        <strain evidence="9 10">CCUG 61472</strain>
    </source>
</reference>
<keyword evidence="7" id="KW-0249">Electron transport</keyword>
<keyword evidence="4" id="KW-0813">Transport</keyword>
<accession>A0A7X6N1N4</accession>
<evidence type="ECO:0000313" key="9">
    <source>
        <dbReference type="EMBL" id="NKZ24206.1"/>
    </source>
</evidence>
<dbReference type="SUPFAM" id="SSF52218">
    <property type="entry name" value="Flavoproteins"/>
    <property type="match status" value="1"/>
</dbReference>
<gene>
    <name evidence="9" type="ORF">HF964_05205</name>
</gene>
<dbReference type="PANTHER" id="PTHR42809:SF1">
    <property type="entry name" value="FLAVODOXIN 1"/>
    <property type="match status" value="1"/>
</dbReference>
<dbReference type="RefSeq" id="WP_168722005.1">
    <property type="nucleotide sequence ID" value="NZ_JAAXPN010000004.1"/>
</dbReference>
<comment type="caution">
    <text evidence="9">The sequence shown here is derived from an EMBL/GenBank/DDBJ whole genome shotgun (WGS) entry which is preliminary data.</text>
</comment>
<dbReference type="PANTHER" id="PTHR42809">
    <property type="entry name" value="FLAVODOXIN 2"/>
    <property type="match status" value="1"/>
</dbReference>
<comment type="similarity">
    <text evidence="3">Belongs to the flavodoxin family.</text>
</comment>
<evidence type="ECO:0000256" key="7">
    <source>
        <dbReference type="ARBA" id="ARBA00022982"/>
    </source>
</evidence>
<dbReference type="GO" id="GO:0016651">
    <property type="term" value="F:oxidoreductase activity, acting on NAD(P)H"/>
    <property type="evidence" value="ECO:0007669"/>
    <property type="project" value="UniProtKB-ARBA"/>
</dbReference>
<evidence type="ECO:0000256" key="3">
    <source>
        <dbReference type="ARBA" id="ARBA00005267"/>
    </source>
</evidence>
<organism evidence="9 10">
    <name type="scientific">Periweissella fabalis</name>
    <dbReference type="NCBI Taxonomy" id="1070421"/>
    <lineage>
        <taxon>Bacteria</taxon>
        <taxon>Bacillati</taxon>
        <taxon>Bacillota</taxon>
        <taxon>Bacilli</taxon>
        <taxon>Lactobacillales</taxon>
        <taxon>Lactobacillaceae</taxon>
        <taxon>Periweissella</taxon>
    </lineage>
</organism>
<feature type="domain" description="Flavodoxin-like" evidence="8">
    <location>
        <begin position="4"/>
        <end position="144"/>
    </location>
</feature>
<comment type="function">
    <text evidence="2">Low-potential electron donor to a number of redox enzymes.</text>
</comment>
<dbReference type="InterPro" id="IPR050619">
    <property type="entry name" value="Flavodoxin"/>
</dbReference>
<dbReference type="EMBL" id="JAAXPN010000004">
    <property type="protein sequence ID" value="NKZ24206.1"/>
    <property type="molecule type" value="Genomic_DNA"/>
</dbReference>
<dbReference type="Pfam" id="PF00258">
    <property type="entry name" value="Flavodoxin_1"/>
    <property type="match status" value="1"/>
</dbReference>
<keyword evidence="10" id="KW-1185">Reference proteome</keyword>
<proteinExistence type="inferred from homology"/>
<evidence type="ECO:0000313" key="10">
    <source>
        <dbReference type="Proteomes" id="UP000549765"/>
    </source>
</evidence>
<keyword evidence="5" id="KW-0285">Flavoprotein</keyword>
<protein>
    <submittedName>
        <fullName evidence="9">Flavodoxin</fullName>
    </submittedName>
</protein>
<evidence type="ECO:0000256" key="2">
    <source>
        <dbReference type="ARBA" id="ARBA00003297"/>
    </source>
</evidence>
<evidence type="ECO:0000256" key="5">
    <source>
        <dbReference type="ARBA" id="ARBA00022630"/>
    </source>
</evidence>
<dbReference type="Gene3D" id="3.40.50.360">
    <property type="match status" value="1"/>
</dbReference>
<comment type="cofactor">
    <cofactor evidence="1">
        <name>FMN</name>
        <dbReference type="ChEBI" id="CHEBI:58210"/>
    </cofactor>
</comment>
<dbReference type="AlphaFoldDB" id="A0A7X6N1N4"/>